<evidence type="ECO:0000313" key="7">
    <source>
        <dbReference type="Proteomes" id="UP000242175"/>
    </source>
</evidence>
<dbReference type="EMBL" id="CP022355">
    <property type="protein sequence ID" value="ASK78610.1"/>
    <property type="molecule type" value="Genomic_DNA"/>
</dbReference>
<accession>A0A220VE88</accession>
<evidence type="ECO:0000256" key="5">
    <source>
        <dbReference type="HAMAP-Rule" id="MF_00472"/>
    </source>
</evidence>
<dbReference type="Pfam" id="PF13489">
    <property type="entry name" value="Methyltransf_23"/>
    <property type="match status" value="1"/>
</dbReference>
<sequence length="235" mass="26505">MNNNIDNTELDKFNNIANEWWDLNGKFKPLHEMNPIRLDFITEQCSGIFGKEILDIGCGGGILSEALAKEGAKVTGLDPALASINIAKEHAYASNLDISYKHLTIEEFANESQKKYDIITCLEMLEHVPDPSSIIKSCAKLIKPNGHIFLSTLNRNMKSYLLAILAAEKIFKIVPNGTHDFKKFLKPSDIMEILDNTKFEEQRIAGILFNPLTYKFSLSNNNVDVNYILHAKFID</sequence>
<gene>
    <name evidence="5" type="primary">ubiG</name>
    <name evidence="6" type="ORF">CF386_06130</name>
</gene>
<dbReference type="CDD" id="cd02440">
    <property type="entry name" value="AdoMet_MTases"/>
    <property type="match status" value="1"/>
</dbReference>
<dbReference type="EC" id="2.1.1.64" evidence="5"/>
<feature type="binding site" evidence="5">
    <location>
        <position position="37"/>
    </location>
    <ligand>
        <name>S-adenosyl-L-methionine</name>
        <dbReference type="ChEBI" id="CHEBI:59789"/>
    </ligand>
</feature>
<dbReference type="FunFam" id="3.40.50.150:FF:000028">
    <property type="entry name" value="Ubiquinone biosynthesis O-methyltransferase"/>
    <property type="match status" value="1"/>
</dbReference>
<feature type="binding site" evidence="5">
    <location>
        <position position="57"/>
    </location>
    <ligand>
        <name>S-adenosyl-L-methionine</name>
        <dbReference type="ChEBI" id="CHEBI:59789"/>
    </ligand>
</feature>
<comment type="pathway">
    <text evidence="5">Cofactor biosynthesis; ubiquinone biosynthesis.</text>
</comment>
<dbReference type="Proteomes" id="UP000242175">
    <property type="component" value="Chromosome large"/>
</dbReference>
<protein>
    <recommendedName>
        <fullName evidence="5">Ubiquinone biosynthesis O-methyltransferase</fullName>
    </recommendedName>
    <alternativeName>
        <fullName evidence="5">2-polyprenyl-6-hydroxyphenol methylase</fullName>
        <ecNumber evidence="5">2.1.1.222</ecNumber>
    </alternativeName>
    <alternativeName>
        <fullName evidence="5">3-demethylubiquinone 3-O-methyltransferase</fullName>
        <ecNumber evidence="5">2.1.1.64</ecNumber>
    </alternativeName>
</protein>
<evidence type="ECO:0000256" key="3">
    <source>
        <dbReference type="ARBA" id="ARBA00022688"/>
    </source>
</evidence>
<evidence type="ECO:0000256" key="2">
    <source>
        <dbReference type="ARBA" id="ARBA00022679"/>
    </source>
</evidence>
<evidence type="ECO:0000256" key="4">
    <source>
        <dbReference type="ARBA" id="ARBA00022691"/>
    </source>
</evidence>
<reference evidence="6 7" key="1">
    <citation type="journal article" date="2016" name="Int. J. Syst. Evol. Microbiol.">
        <title>Paraphotobacterium marinum gen. nov., sp. nov., a member of the family Vibrionaceae, isolated from surface seawater.</title>
        <authorList>
            <person name="Huang Z."/>
            <person name="Dong C."/>
            <person name="Shao Z."/>
        </authorList>
    </citation>
    <scope>NUCLEOTIDE SEQUENCE [LARGE SCALE GENOMIC DNA]</scope>
    <source>
        <strain evidence="6 7">NSCS20N07D</strain>
    </source>
</reference>
<dbReference type="KEGG" id="pmai:CF386_06130"/>
<keyword evidence="1 5" id="KW-0489">Methyltransferase</keyword>
<dbReference type="PANTHER" id="PTHR43464:SF19">
    <property type="entry name" value="UBIQUINONE BIOSYNTHESIS O-METHYLTRANSFERASE, MITOCHONDRIAL"/>
    <property type="match status" value="1"/>
</dbReference>
<feature type="binding site" evidence="5">
    <location>
        <position position="78"/>
    </location>
    <ligand>
        <name>S-adenosyl-L-methionine</name>
        <dbReference type="ChEBI" id="CHEBI:59789"/>
    </ligand>
</feature>
<evidence type="ECO:0000313" key="6">
    <source>
        <dbReference type="EMBL" id="ASK78610.1"/>
    </source>
</evidence>
<dbReference type="AlphaFoldDB" id="A0A220VE88"/>
<comment type="function">
    <text evidence="5">O-methyltransferase that catalyzes the 2 O-methylation steps in the ubiquinone biosynthetic pathway.</text>
</comment>
<dbReference type="GO" id="GO:0061542">
    <property type="term" value="F:3-demethylubiquinol 3-O-methyltransferase activity"/>
    <property type="evidence" value="ECO:0007669"/>
    <property type="project" value="UniProtKB-UniRule"/>
</dbReference>
<keyword evidence="4 5" id="KW-0949">S-adenosyl-L-methionine</keyword>
<dbReference type="EC" id="2.1.1.222" evidence="5"/>
<evidence type="ECO:0000256" key="1">
    <source>
        <dbReference type="ARBA" id="ARBA00022603"/>
    </source>
</evidence>
<organism evidence="6 7">
    <name type="scientific">Paraphotobacterium marinum</name>
    <dbReference type="NCBI Taxonomy" id="1755811"/>
    <lineage>
        <taxon>Bacteria</taxon>
        <taxon>Pseudomonadati</taxon>
        <taxon>Pseudomonadota</taxon>
        <taxon>Gammaproteobacteria</taxon>
        <taxon>Vibrionales</taxon>
        <taxon>Vibrionaceae</taxon>
        <taxon>Paraphotobacterium</taxon>
    </lineage>
</organism>
<dbReference type="GO" id="GO:0102208">
    <property type="term" value="F:2-polyprenyl-6-hydroxyphenol methylase activity"/>
    <property type="evidence" value="ECO:0007669"/>
    <property type="project" value="UniProtKB-EC"/>
</dbReference>
<dbReference type="InterPro" id="IPR029063">
    <property type="entry name" value="SAM-dependent_MTases_sf"/>
</dbReference>
<name>A0A220VE88_9GAMM</name>
<comment type="similarity">
    <text evidence="5">Belongs to the methyltransferase superfamily. UbiG/COQ3 family.</text>
</comment>
<dbReference type="NCBIfam" id="TIGR01983">
    <property type="entry name" value="UbiG"/>
    <property type="match status" value="1"/>
</dbReference>
<keyword evidence="3 5" id="KW-0831">Ubiquinone biosynthesis</keyword>
<keyword evidence="7" id="KW-1185">Reference proteome</keyword>
<feature type="binding site" evidence="5">
    <location>
        <position position="122"/>
    </location>
    <ligand>
        <name>S-adenosyl-L-methionine</name>
        <dbReference type="ChEBI" id="CHEBI:59789"/>
    </ligand>
</feature>
<proteinExistence type="inferred from homology"/>
<keyword evidence="2 5" id="KW-0808">Transferase</keyword>
<comment type="catalytic activity">
    <reaction evidence="5">
        <text>a 3-(all-trans-polyprenyl)benzene-1,2-diol + S-adenosyl-L-methionine = a 2-methoxy-6-(all-trans-polyprenyl)phenol + S-adenosyl-L-homocysteine + H(+)</text>
        <dbReference type="Rhea" id="RHEA:31411"/>
        <dbReference type="Rhea" id="RHEA-COMP:9550"/>
        <dbReference type="Rhea" id="RHEA-COMP:9551"/>
        <dbReference type="ChEBI" id="CHEBI:15378"/>
        <dbReference type="ChEBI" id="CHEBI:57856"/>
        <dbReference type="ChEBI" id="CHEBI:59789"/>
        <dbReference type="ChEBI" id="CHEBI:62729"/>
        <dbReference type="ChEBI" id="CHEBI:62731"/>
        <dbReference type="EC" id="2.1.1.222"/>
    </reaction>
</comment>
<dbReference type="GO" id="GO:0032259">
    <property type="term" value="P:methylation"/>
    <property type="evidence" value="ECO:0007669"/>
    <property type="project" value="UniProtKB-KW"/>
</dbReference>
<dbReference type="GO" id="GO:0010420">
    <property type="term" value="F:polyprenyldihydroxybenzoate methyltransferase activity"/>
    <property type="evidence" value="ECO:0007669"/>
    <property type="project" value="InterPro"/>
</dbReference>
<comment type="catalytic activity">
    <reaction evidence="5">
        <text>a 3-demethylubiquinol + S-adenosyl-L-methionine = a ubiquinol + S-adenosyl-L-homocysteine + H(+)</text>
        <dbReference type="Rhea" id="RHEA:44380"/>
        <dbReference type="Rhea" id="RHEA-COMP:9566"/>
        <dbReference type="Rhea" id="RHEA-COMP:10914"/>
        <dbReference type="ChEBI" id="CHEBI:15378"/>
        <dbReference type="ChEBI" id="CHEBI:17976"/>
        <dbReference type="ChEBI" id="CHEBI:57856"/>
        <dbReference type="ChEBI" id="CHEBI:59789"/>
        <dbReference type="ChEBI" id="CHEBI:84422"/>
        <dbReference type="EC" id="2.1.1.64"/>
    </reaction>
</comment>
<dbReference type="RefSeq" id="WP_089073518.1">
    <property type="nucleotide sequence ID" value="NZ_CBCSAM010000001.1"/>
</dbReference>
<dbReference type="SUPFAM" id="SSF53335">
    <property type="entry name" value="S-adenosyl-L-methionine-dependent methyltransferases"/>
    <property type="match status" value="1"/>
</dbReference>
<dbReference type="HAMAP" id="MF_00472">
    <property type="entry name" value="UbiG"/>
    <property type="match status" value="1"/>
</dbReference>
<dbReference type="OrthoDB" id="9801538at2"/>
<dbReference type="UniPathway" id="UPA00232"/>
<dbReference type="Gene3D" id="3.40.50.150">
    <property type="entry name" value="Vaccinia Virus protein VP39"/>
    <property type="match status" value="1"/>
</dbReference>
<dbReference type="PANTHER" id="PTHR43464">
    <property type="entry name" value="METHYLTRANSFERASE"/>
    <property type="match status" value="1"/>
</dbReference>
<dbReference type="InterPro" id="IPR010233">
    <property type="entry name" value="UbiG_MeTrfase"/>
</dbReference>